<evidence type="ECO:0000256" key="3">
    <source>
        <dbReference type="ARBA" id="ARBA00023015"/>
    </source>
</evidence>
<dbReference type="PROSITE" id="PS50045">
    <property type="entry name" value="SIGMA54_INTERACT_4"/>
    <property type="match status" value="1"/>
</dbReference>
<dbReference type="OrthoDB" id="5411866at2"/>
<feature type="domain" description="Sigma-54 factor interaction" evidence="6">
    <location>
        <begin position="269"/>
        <end position="499"/>
    </location>
</feature>
<reference evidence="7 8" key="1">
    <citation type="submission" date="2018-11" db="EMBL/GenBank/DDBJ databases">
        <title>Genome sequencing and assembly of Anaerosphaera sp. nov., GS7-6-2.</title>
        <authorList>
            <person name="Rettenmaier R."/>
            <person name="Liebl W."/>
            <person name="Zverlov V."/>
        </authorList>
    </citation>
    <scope>NUCLEOTIDE SEQUENCE [LARGE SCALE GENOMIC DNA]</scope>
    <source>
        <strain evidence="7 8">GS7-6-2</strain>
    </source>
</reference>
<dbReference type="SUPFAM" id="SSF52540">
    <property type="entry name" value="P-loop containing nucleoside triphosphate hydrolases"/>
    <property type="match status" value="1"/>
</dbReference>
<dbReference type="PANTHER" id="PTHR32071">
    <property type="entry name" value="TRANSCRIPTIONAL REGULATORY PROTEIN"/>
    <property type="match status" value="1"/>
</dbReference>
<evidence type="ECO:0000256" key="5">
    <source>
        <dbReference type="ARBA" id="ARBA00023163"/>
    </source>
</evidence>
<dbReference type="PANTHER" id="PTHR32071:SF57">
    <property type="entry name" value="C4-DICARBOXYLATE TRANSPORT TRANSCRIPTIONAL REGULATORY PROTEIN DCTD"/>
    <property type="match status" value="1"/>
</dbReference>
<dbReference type="InterPro" id="IPR003593">
    <property type="entry name" value="AAA+_ATPase"/>
</dbReference>
<dbReference type="InterPro" id="IPR025944">
    <property type="entry name" value="Sigma_54_int_dom_CS"/>
</dbReference>
<evidence type="ECO:0000313" key="7">
    <source>
        <dbReference type="EMBL" id="RVU54278.1"/>
    </source>
</evidence>
<keyword evidence="8" id="KW-1185">Reference proteome</keyword>
<keyword evidence="1" id="KW-0547">Nucleotide-binding</keyword>
<evidence type="ECO:0000256" key="1">
    <source>
        <dbReference type="ARBA" id="ARBA00022741"/>
    </source>
</evidence>
<dbReference type="Pfam" id="PF25601">
    <property type="entry name" value="AAA_lid_14"/>
    <property type="match status" value="1"/>
</dbReference>
<dbReference type="Proteomes" id="UP000288812">
    <property type="component" value="Unassembled WGS sequence"/>
</dbReference>
<dbReference type="GO" id="GO:0006355">
    <property type="term" value="P:regulation of DNA-templated transcription"/>
    <property type="evidence" value="ECO:0007669"/>
    <property type="project" value="InterPro"/>
</dbReference>
<dbReference type="Gene3D" id="3.40.50.300">
    <property type="entry name" value="P-loop containing nucleotide triphosphate hydrolases"/>
    <property type="match status" value="1"/>
</dbReference>
<dbReference type="AlphaFoldDB" id="A0A437S5M3"/>
<dbReference type="GO" id="GO:0005524">
    <property type="term" value="F:ATP binding"/>
    <property type="evidence" value="ECO:0007669"/>
    <property type="project" value="UniProtKB-KW"/>
</dbReference>
<evidence type="ECO:0000256" key="2">
    <source>
        <dbReference type="ARBA" id="ARBA00022840"/>
    </source>
</evidence>
<dbReference type="InterPro" id="IPR025943">
    <property type="entry name" value="Sigma_54_int_dom_ATP-bd_2"/>
</dbReference>
<dbReference type="PROSITE" id="PS00676">
    <property type="entry name" value="SIGMA54_INTERACT_2"/>
    <property type="match status" value="1"/>
</dbReference>
<dbReference type="Pfam" id="PF00158">
    <property type="entry name" value="Sigma54_activat"/>
    <property type="match status" value="1"/>
</dbReference>
<dbReference type="PROSITE" id="PS00675">
    <property type="entry name" value="SIGMA54_INTERACT_1"/>
    <property type="match status" value="1"/>
</dbReference>
<accession>A0A437S5M3</accession>
<proteinExistence type="predicted"/>
<dbReference type="PROSITE" id="PS00688">
    <property type="entry name" value="SIGMA54_INTERACT_3"/>
    <property type="match status" value="1"/>
</dbReference>
<dbReference type="FunFam" id="3.40.50.300:FF:000006">
    <property type="entry name" value="DNA-binding transcriptional regulator NtrC"/>
    <property type="match status" value="1"/>
</dbReference>
<keyword evidence="2" id="KW-0067">ATP-binding</keyword>
<keyword evidence="4" id="KW-0238">DNA-binding</keyword>
<name>A0A437S5M3_9FIRM</name>
<dbReference type="GO" id="GO:0003677">
    <property type="term" value="F:DNA binding"/>
    <property type="evidence" value="ECO:0007669"/>
    <property type="project" value="UniProtKB-KW"/>
</dbReference>
<keyword evidence="5" id="KW-0804">Transcription</keyword>
<dbReference type="RefSeq" id="WP_127724956.1">
    <property type="nucleotide sequence ID" value="NZ_RLIH01000012.1"/>
</dbReference>
<dbReference type="EMBL" id="RLIH01000012">
    <property type="protein sequence ID" value="RVU54278.1"/>
    <property type="molecule type" value="Genomic_DNA"/>
</dbReference>
<evidence type="ECO:0000313" key="8">
    <source>
        <dbReference type="Proteomes" id="UP000288812"/>
    </source>
</evidence>
<keyword evidence="3" id="KW-0805">Transcription regulation</keyword>
<dbReference type="InterPro" id="IPR025662">
    <property type="entry name" value="Sigma_54_int_dom_ATP-bd_1"/>
</dbReference>
<dbReference type="InterPro" id="IPR002078">
    <property type="entry name" value="Sigma_54_int"/>
</dbReference>
<dbReference type="Gene3D" id="1.10.8.60">
    <property type="match status" value="1"/>
</dbReference>
<dbReference type="SMART" id="SM00382">
    <property type="entry name" value="AAA"/>
    <property type="match status" value="1"/>
</dbReference>
<evidence type="ECO:0000259" key="6">
    <source>
        <dbReference type="PROSITE" id="PS50045"/>
    </source>
</evidence>
<gene>
    <name evidence="7" type="ORF">EF514_08230</name>
</gene>
<dbReference type="CDD" id="cd00009">
    <property type="entry name" value="AAA"/>
    <property type="match status" value="1"/>
</dbReference>
<protein>
    <recommendedName>
        <fullName evidence="6">Sigma-54 factor interaction domain-containing protein</fullName>
    </recommendedName>
</protein>
<dbReference type="InterPro" id="IPR027417">
    <property type="entry name" value="P-loop_NTPase"/>
</dbReference>
<organism evidence="7 8">
    <name type="scientific">Anaerosphaera multitolerans</name>
    <dbReference type="NCBI Taxonomy" id="2487351"/>
    <lineage>
        <taxon>Bacteria</taxon>
        <taxon>Bacillati</taxon>
        <taxon>Bacillota</taxon>
        <taxon>Tissierellia</taxon>
        <taxon>Tissierellales</taxon>
        <taxon>Peptoniphilaceae</taxon>
        <taxon>Anaerosphaera</taxon>
    </lineage>
</organism>
<comment type="caution">
    <text evidence="7">The sequence shown here is derived from an EMBL/GenBank/DDBJ whole genome shotgun (WGS) entry which is preliminary data.</text>
</comment>
<sequence length="586" mass="67620">MNSILLELKPFLDTLILSFSAVLNLEFTIISANPTRRIAGTGIYKKALNQKDWNNTYTDYVIKTKKNLTVLRPEKIYPKIIDGCTGSYYSIILEPIMLEDLVYGVLVIASFDEKQQNFLINNKEKLINYLKHISSLITAKIIETELKNKITIYNKNLEEILNYLNEGILLFEKDKIITNSIANSILYINEMDIYNDLIKKIKFEVENCLKIKKDINTKIIKYYNNLSFVLFLELKYLDENKVLVLLNTLDKIQEQNFSNSEFDNSLKAIVTQDPEMLNLKKNIQAISNNDSNILIQGETGTGKELFARAIHFSSYRKNNPFISINCASIPETLLESELFGYESGAFTGASKSGKVGKIVLANNGTLFLDEIGDMPLYLQAKLLRVLNDSYVEPIGSEKSIKVNIRIISATNKNLSEMIKNNEFRSDLYFRLNVIPINIPPLKNRKKDIQLLINYFIDKYNKKFEKNVTGIDLNTLDILSNYSWPGNVRELENTIEYVMNFKEKGIIKSEDLPNKHFNINFIELQNPKMELDTYNKSLTFKDNVKLYEKTIIEQEIQKYPSPLSRDNLLKICHKLNISPATLYRKIK</sequence>
<dbReference type="InterPro" id="IPR058031">
    <property type="entry name" value="AAA_lid_NorR"/>
</dbReference>
<evidence type="ECO:0000256" key="4">
    <source>
        <dbReference type="ARBA" id="ARBA00023125"/>
    </source>
</evidence>